<accession>A0A7K1LAL0</accession>
<protein>
    <submittedName>
        <fullName evidence="1">Uncharacterized protein</fullName>
    </submittedName>
</protein>
<comment type="caution">
    <text evidence="1">The sequence shown here is derived from an EMBL/GenBank/DDBJ whole genome shotgun (WGS) entry which is preliminary data.</text>
</comment>
<evidence type="ECO:0000313" key="2">
    <source>
        <dbReference type="Proteomes" id="UP000432015"/>
    </source>
</evidence>
<evidence type="ECO:0000313" key="1">
    <source>
        <dbReference type="EMBL" id="MUN41462.1"/>
    </source>
</evidence>
<organism evidence="1 2">
    <name type="scientific">Actinomadura litoris</name>
    <dbReference type="NCBI Taxonomy" id="2678616"/>
    <lineage>
        <taxon>Bacteria</taxon>
        <taxon>Bacillati</taxon>
        <taxon>Actinomycetota</taxon>
        <taxon>Actinomycetes</taxon>
        <taxon>Streptosporangiales</taxon>
        <taxon>Thermomonosporaceae</taxon>
        <taxon>Actinomadura</taxon>
    </lineage>
</organism>
<reference evidence="1 2" key="1">
    <citation type="submission" date="2019-11" db="EMBL/GenBank/DDBJ databases">
        <authorList>
            <person name="Cao P."/>
        </authorList>
    </citation>
    <scope>NUCLEOTIDE SEQUENCE [LARGE SCALE GENOMIC DNA]</scope>
    <source>
        <strain evidence="1 2">NEAU-AAG5</strain>
    </source>
</reference>
<gene>
    <name evidence="1" type="ORF">GNZ18_33445</name>
</gene>
<keyword evidence="2" id="KW-1185">Reference proteome</keyword>
<proteinExistence type="predicted"/>
<dbReference type="AlphaFoldDB" id="A0A7K1LAL0"/>
<dbReference type="Proteomes" id="UP000432015">
    <property type="component" value="Unassembled WGS sequence"/>
</dbReference>
<name>A0A7K1LAL0_9ACTN</name>
<dbReference type="RefSeq" id="WP_156220632.1">
    <property type="nucleotide sequence ID" value="NZ_WOFH01000014.1"/>
</dbReference>
<dbReference type="EMBL" id="WOFH01000014">
    <property type="protein sequence ID" value="MUN41462.1"/>
    <property type="molecule type" value="Genomic_DNA"/>
</dbReference>
<sequence length="216" mass="23607">MPYTTHGHWYGPGEPAKPGPRLVAKCNGLGGCAACREEAGLLPLPEPETTPMADAPDVPEEAVTAVAELLLRDYDAEFNADHLRWQDFAGQARRVIEAGAPHIKRKTRGQVMTELFGSRQEVVARRSEPRTADDTVRLCEMARPGEHERQVREQVAAEILAKAEPYRDALTGPRASFRRGMEAAARHIVPAPTPQEIADAIANGGAVFCNPPEEDR</sequence>